<dbReference type="GO" id="GO:0016787">
    <property type="term" value="F:hydrolase activity"/>
    <property type="evidence" value="ECO:0007669"/>
    <property type="project" value="UniProtKB-KW"/>
</dbReference>
<dbReference type="InterPro" id="IPR020084">
    <property type="entry name" value="NUDIX_hydrolase_CS"/>
</dbReference>
<protein>
    <submittedName>
        <fullName evidence="4">NUDIX hydrolase</fullName>
        <ecNumber evidence="4">3.6.-.-</ecNumber>
    </submittedName>
</protein>
<evidence type="ECO:0000313" key="4">
    <source>
        <dbReference type="EMBL" id="MFC7394917.1"/>
    </source>
</evidence>
<dbReference type="SUPFAM" id="SSF55811">
    <property type="entry name" value="Nudix"/>
    <property type="match status" value="1"/>
</dbReference>
<dbReference type="CDD" id="cd02883">
    <property type="entry name" value="NUDIX_Hydrolase"/>
    <property type="match status" value="1"/>
</dbReference>
<comment type="caution">
    <text evidence="4">The sequence shown here is derived from an EMBL/GenBank/DDBJ whole genome shotgun (WGS) entry which is preliminary data.</text>
</comment>
<dbReference type="Gene3D" id="3.90.79.10">
    <property type="entry name" value="Nucleoside Triphosphate Pyrophosphohydrolase"/>
    <property type="match status" value="1"/>
</dbReference>
<dbReference type="Pfam" id="PF00293">
    <property type="entry name" value="NUDIX"/>
    <property type="match status" value="1"/>
</dbReference>
<keyword evidence="2 4" id="KW-0378">Hydrolase</keyword>
<dbReference type="Proteomes" id="UP001596505">
    <property type="component" value="Unassembled WGS sequence"/>
</dbReference>
<gene>
    <name evidence="4" type="ORF">ACFQRG_18555</name>
</gene>
<proteinExistence type="predicted"/>
<dbReference type="EC" id="3.6.-.-" evidence="4"/>
<dbReference type="PANTHER" id="PTHR43046:SF16">
    <property type="entry name" value="ADP-RIBOSE PYROPHOSPHATASE YJHB-RELATED"/>
    <property type="match status" value="1"/>
</dbReference>
<name>A0ABW2PZW7_9BACL</name>
<comment type="cofactor">
    <cofactor evidence="1">
        <name>Mg(2+)</name>
        <dbReference type="ChEBI" id="CHEBI:18420"/>
    </cofactor>
</comment>
<dbReference type="RefSeq" id="WP_380968885.1">
    <property type="nucleotide sequence ID" value="NZ_JBHTCO010000041.1"/>
</dbReference>
<organism evidence="4 5">
    <name type="scientific">Scopulibacillus cellulosilyticus</name>
    <dbReference type="NCBI Taxonomy" id="2665665"/>
    <lineage>
        <taxon>Bacteria</taxon>
        <taxon>Bacillati</taxon>
        <taxon>Bacillota</taxon>
        <taxon>Bacilli</taxon>
        <taxon>Bacillales</taxon>
        <taxon>Sporolactobacillaceae</taxon>
        <taxon>Scopulibacillus</taxon>
    </lineage>
</organism>
<evidence type="ECO:0000256" key="2">
    <source>
        <dbReference type="ARBA" id="ARBA00022801"/>
    </source>
</evidence>
<reference evidence="5" key="1">
    <citation type="journal article" date="2019" name="Int. J. Syst. Evol. Microbiol.">
        <title>The Global Catalogue of Microorganisms (GCM) 10K type strain sequencing project: providing services to taxonomists for standard genome sequencing and annotation.</title>
        <authorList>
            <consortium name="The Broad Institute Genomics Platform"/>
            <consortium name="The Broad Institute Genome Sequencing Center for Infectious Disease"/>
            <person name="Wu L."/>
            <person name="Ma J."/>
        </authorList>
    </citation>
    <scope>NUCLEOTIDE SEQUENCE [LARGE SCALE GENOMIC DNA]</scope>
    <source>
        <strain evidence="5">CGMCC 1.16305</strain>
    </source>
</reference>
<dbReference type="PROSITE" id="PS51462">
    <property type="entry name" value="NUDIX"/>
    <property type="match status" value="1"/>
</dbReference>
<dbReference type="PANTHER" id="PTHR43046">
    <property type="entry name" value="GDP-MANNOSE MANNOSYL HYDROLASE"/>
    <property type="match status" value="1"/>
</dbReference>
<evidence type="ECO:0000259" key="3">
    <source>
        <dbReference type="PROSITE" id="PS51462"/>
    </source>
</evidence>
<dbReference type="PROSITE" id="PS00893">
    <property type="entry name" value="NUDIX_BOX"/>
    <property type="match status" value="1"/>
</dbReference>
<evidence type="ECO:0000313" key="5">
    <source>
        <dbReference type="Proteomes" id="UP001596505"/>
    </source>
</evidence>
<feature type="domain" description="Nudix hydrolase" evidence="3">
    <location>
        <begin position="3"/>
        <end position="127"/>
    </location>
</feature>
<accession>A0ABW2PZW7</accession>
<evidence type="ECO:0000256" key="1">
    <source>
        <dbReference type="ARBA" id="ARBA00001946"/>
    </source>
</evidence>
<dbReference type="InterPro" id="IPR015797">
    <property type="entry name" value="NUDIX_hydrolase-like_dom_sf"/>
</dbReference>
<dbReference type="InterPro" id="IPR000086">
    <property type="entry name" value="NUDIX_hydrolase_dom"/>
</dbReference>
<sequence length="158" mass="18138">MDQIITAAGTVILNNDAILLVKEHGKWGLPKGGQEPNESLINTAVRETREETGLDVLIKGLAFMSEFFIEHWGHYLQVYYEAKPAGGKLNHIKDFEVDYAEYIPLDNIEEYLHFPPVINPLKAWLKDRQSSYYLSYLNEDGKQVPPNDVQWDKNNFKG</sequence>
<keyword evidence="5" id="KW-1185">Reference proteome</keyword>
<dbReference type="EMBL" id="JBHTCO010000041">
    <property type="protein sequence ID" value="MFC7394917.1"/>
    <property type="molecule type" value="Genomic_DNA"/>
</dbReference>